<dbReference type="AlphaFoldDB" id="A0AAD7N3N2"/>
<gene>
    <name evidence="2" type="ORF">DFH07DRAFT_869739</name>
</gene>
<evidence type="ECO:0000313" key="3">
    <source>
        <dbReference type="Proteomes" id="UP001215280"/>
    </source>
</evidence>
<dbReference type="Gene3D" id="3.40.50.1820">
    <property type="entry name" value="alpha/beta hydrolase"/>
    <property type="match status" value="1"/>
</dbReference>
<comment type="caution">
    <text evidence="2">The sequence shown here is derived from an EMBL/GenBank/DDBJ whole genome shotgun (WGS) entry which is preliminary data.</text>
</comment>
<accession>A0AAD7N3N2</accession>
<protein>
    <submittedName>
        <fullName evidence="2">Alpha/beta hydrolase fold-1</fullName>
    </submittedName>
</protein>
<dbReference type="EMBL" id="JARJLG010000105">
    <property type="protein sequence ID" value="KAJ7744999.1"/>
    <property type="molecule type" value="Genomic_DNA"/>
</dbReference>
<dbReference type="Pfam" id="PF12697">
    <property type="entry name" value="Abhydrolase_6"/>
    <property type="match status" value="1"/>
</dbReference>
<dbReference type="InterPro" id="IPR000073">
    <property type="entry name" value="AB_hydrolase_1"/>
</dbReference>
<dbReference type="InterPro" id="IPR029058">
    <property type="entry name" value="AB_hydrolase_fold"/>
</dbReference>
<feature type="domain" description="AB hydrolase-1" evidence="1">
    <location>
        <begin position="37"/>
        <end position="309"/>
    </location>
</feature>
<reference evidence="2" key="1">
    <citation type="submission" date="2023-03" db="EMBL/GenBank/DDBJ databases">
        <title>Massive genome expansion in bonnet fungi (Mycena s.s.) driven by repeated elements and novel gene families across ecological guilds.</title>
        <authorList>
            <consortium name="Lawrence Berkeley National Laboratory"/>
            <person name="Harder C.B."/>
            <person name="Miyauchi S."/>
            <person name="Viragh M."/>
            <person name="Kuo A."/>
            <person name="Thoen E."/>
            <person name="Andreopoulos B."/>
            <person name="Lu D."/>
            <person name="Skrede I."/>
            <person name="Drula E."/>
            <person name="Henrissat B."/>
            <person name="Morin E."/>
            <person name="Kohler A."/>
            <person name="Barry K."/>
            <person name="LaButti K."/>
            <person name="Morin E."/>
            <person name="Salamov A."/>
            <person name="Lipzen A."/>
            <person name="Mereny Z."/>
            <person name="Hegedus B."/>
            <person name="Baldrian P."/>
            <person name="Stursova M."/>
            <person name="Weitz H."/>
            <person name="Taylor A."/>
            <person name="Grigoriev I.V."/>
            <person name="Nagy L.G."/>
            <person name="Martin F."/>
            <person name="Kauserud H."/>
        </authorList>
    </citation>
    <scope>NUCLEOTIDE SEQUENCE</scope>
    <source>
        <strain evidence="2">CBHHK188m</strain>
    </source>
</reference>
<evidence type="ECO:0000259" key="1">
    <source>
        <dbReference type="Pfam" id="PF12697"/>
    </source>
</evidence>
<keyword evidence="3" id="KW-1185">Reference proteome</keyword>
<dbReference type="SUPFAM" id="SSF53474">
    <property type="entry name" value="alpha/beta-Hydrolases"/>
    <property type="match status" value="1"/>
</dbReference>
<dbReference type="Proteomes" id="UP001215280">
    <property type="component" value="Unassembled WGS sequence"/>
</dbReference>
<name>A0AAD7N3N2_9AGAR</name>
<dbReference type="GO" id="GO:0016787">
    <property type="term" value="F:hydrolase activity"/>
    <property type="evidence" value="ECO:0007669"/>
    <property type="project" value="UniProtKB-KW"/>
</dbReference>
<organism evidence="2 3">
    <name type="scientific">Mycena maculata</name>
    <dbReference type="NCBI Taxonomy" id="230809"/>
    <lineage>
        <taxon>Eukaryota</taxon>
        <taxon>Fungi</taxon>
        <taxon>Dikarya</taxon>
        <taxon>Basidiomycota</taxon>
        <taxon>Agaricomycotina</taxon>
        <taxon>Agaricomycetes</taxon>
        <taxon>Agaricomycetidae</taxon>
        <taxon>Agaricales</taxon>
        <taxon>Marasmiineae</taxon>
        <taxon>Mycenaceae</taxon>
        <taxon>Mycena</taxon>
    </lineage>
</organism>
<proteinExistence type="predicted"/>
<sequence>MIGRDEFTFKLPSGLRFAANRYVESEPANADGGLTFIFAHCASAHKEQWELTIETLFGLAKGKNCEAWALDCQSHGASAELNAGLLGAHNPIGIEEYASMLHWFVENGPIRAERCVAVGHSSSTSAWVLACTLFPVAPLRALVLIEPVLISFPDHQDLIDLGKVRVKAVSTRRDKWESPDELAAWMKRRHPWTTWDPRIFDIHLESLTPYRHGFKWTDTDVGRVLTPKCSTAQESRLYTHEPHVRAGELLHTICGQVPVHAIFAESADFVSLKARNAICDVSAGRTMASISIIQRTGHLAIQEQPKATAVAIFNAIFPTKAHL</sequence>
<evidence type="ECO:0000313" key="2">
    <source>
        <dbReference type="EMBL" id="KAJ7744999.1"/>
    </source>
</evidence>
<keyword evidence="2" id="KW-0378">Hydrolase</keyword>